<dbReference type="Pfam" id="PF01568">
    <property type="entry name" value="Molydop_binding"/>
    <property type="match status" value="1"/>
</dbReference>
<evidence type="ECO:0000256" key="3">
    <source>
        <dbReference type="ARBA" id="ARBA00023004"/>
    </source>
</evidence>
<evidence type="ECO:0000259" key="5">
    <source>
        <dbReference type="Pfam" id="PF00384"/>
    </source>
</evidence>
<dbReference type="GO" id="GO:0016491">
    <property type="term" value="F:oxidoreductase activity"/>
    <property type="evidence" value="ECO:0007669"/>
    <property type="project" value="InterPro"/>
</dbReference>
<dbReference type="InterPro" id="IPR006656">
    <property type="entry name" value="Mopterin_OxRdtase"/>
</dbReference>
<accession>A0A1S7LHY1</accession>
<protein>
    <recommendedName>
        <fullName evidence="8">Molybdopterin oxidoreductase</fullName>
    </recommendedName>
</protein>
<organism evidence="7">
    <name type="scientific">Magnetococcus massalia (strain MO-1)</name>
    <dbReference type="NCBI Taxonomy" id="451514"/>
    <lineage>
        <taxon>Bacteria</taxon>
        <taxon>Pseudomonadati</taxon>
        <taxon>Pseudomonadota</taxon>
        <taxon>Magnetococcia</taxon>
        <taxon>Magnetococcales</taxon>
        <taxon>Magnetococcaceae</taxon>
        <taxon>Magnetococcus</taxon>
    </lineage>
</organism>
<dbReference type="PANTHER" id="PTHR43742">
    <property type="entry name" value="TRIMETHYLAMINE-N-OXIDE REDUCTASE"/>
    <property type="match status" value="1"/>
</dbReference>
<evidence type="ECO:0000256" key="1">
    <source>
        <dbReference type="ARBA" id="ARBA00010312"/>
    </source>
</evidence>
<sequence>MSRPSKTTCYQCDMNCTFDVAYNDDGRLKRLDGPYCPRGDVQMEMQTHPERLLYPLQRVPQGGGHTFRRISWDDALDEIAENLERVKATYGAESAAFFSGYTKEARPFLQRLSHLFGSPNYMTESGCCFTSTLVSEQLTYGYRLKTSSLLEAEETRTRLIWSTNPVHSVLPYHEHPIITPKEGVKMIAVDPRVTETTKRADLHLQIRPGTDGALALAMHQQLFEQGWADEAFLKLWGHGWENFRDYCADFTPERAGEICGVPADDIRQAAQWFGEHGPSQLVMSATSTTQHSNGFQNHRAIILLAATAGFVDLPGGNRFYVDKVLPKPIDLFDAMIKELPPRVGTERFPVWTNRYPAAHCMLLPEAIESGKPPIRALFALGINPVMWPNTPRFMEALKKLDHFTMVDFFHNPGSELADIILPAATSLEREALITVSSCQFRGVVQQRKQVTKPEGEARADAQIVIDLGCRLGMADQFWHGDLHKGVCEQAESLNPKLWEQVQQEPEGVSIFGAAVMDDDVDEATEKLYEAKGFPTWSGKVEFDSDELRASGYDGLPTYKEPAESPISTPDVAADYPFVLTTGGRTIAYTHSQQRRFESLRTISPIPNLDIHPEDAQSLAIEEGMAVIVASPRGEVTMEARITDVVKPGVIHAAHGWPEANINVITDDQGLDPISGFPAFKSTLCSVKPA</sequence>
<dbReference type="PANTHER" id="PTHR43742:SF6">
    <property type="entry name" value="OXIDOREDUCTASE YYAE-RELATED"/>
    <property type="match status" value="1"/>
</dbReference>
<dbReference type="InterPro" id="IPR037949">
    <property type="entry name" value="MopB_CT_Acetylene-hydratase"/>
</dbReference>
<reference evidence="7" key="1">
    <citation type="submission" date="2015-04" db="EMBL/GenBank/DDBJ databases">
        <authorList>
            <person name="Syromyatnikov M.Y."/>
            <person name="Popov V.N."/>
        </authorList>
    </citation>
    <scope>NUCLEOTIDE SEQUENCE</scope>
    <source>
        <strain evidence="7">MO-1</strain>
    </source>
</reference>
<dbReference type="GO" id="GO:0046872">
    <property type="term" value="F:metal ion binding"/>
    <property type="evidence" value="ECO:0007669"/>
    <property type="project" value="UniProtKB-KW"/>
</dbReference>
<dbReference type="CDD" id="cd02781">
    <property type="entry name" value="MopB_CT_Acetylene-hydratase"/>
    <property type="match status" value="1"/>
</dbReference>
<dbReference type="InterPro" id="IPR050612">
    <property type="entry name" value="Prok_Mopterin_Oxidored"/>
</dbReference>
<dbReference type="AlphaFoldDB" id="A0A1S7LHY1"/>
<dbReference type="Gene3D" id="3.40.50.740">
    <property type="match status" value="1"/>
</dbReference>
<dbReference type="InterPro" id="IPR009010">
    <property type="entry name" value="Asp_de-COase-like_dom_sf"/>
</dbReference>
<keyword evidence="3" id="KW-0408">Iron</keyword>
<evidence type="ECO:0000259" key="6">
    <source>
        <dbReference type="Pfam" id="PF01568"/>
    </source>
</evidence>
<proteinExistence type="inferred from homology"/>
<evidence type="ECO:0000313" key="7">
    <source>
        <dbReference type="EMBL" id="CRH05416.1"/>
    </source>
</evidence>
<keyword evidence="4" id="KW-0411">Iron-sulfur</keyword>
<dbReference type="EMBL" id="LO017727">
    <property type="protein sequence ID" value="CRH05416.1"/>
    <property type="molecule type" value="Genomic_DNA"/>
</dbReference>
<dbReference type="Gene3D" id="3.40.228.10">
    <property type="entry name" value="Dimethylsulfoxide Reductase, domain 2"/>
    <property type="match status" value="1"/>
</dbReference>
<dbReference type="InterPro" id="IPR006657">
    <property type="entry name" value="MoPterin_dinucl-bd_dom"/>
</dbReference>
<dbReference type="GO" id="GO:0043546">
    <property type="term" value="F:molybdopterin cofactor binding"/>
    <property type="evidence" value="ECO:0007669"/>
    <property type="project" value="InterPro"/>
</dbReference>
<gene>
    <name evidence="7" type="ORF">MAGMO_1223</name>
</gene>
<dbReference type="SUPFAM" id="SSF53706">
    <property type="entry name" value="Formate dehydrogenase/DMSO reductase, domains 1-3"/>
    <property type="match status" value="1"/>
</dbReference>
<feature type="domain" description="Molybdopterin oxidoreductase" evidence="5">
    <location>
        <begin position="51"/>
        <end position="467"/>
    </location>
</feature>
<dbReference type="GO" id="GO:0018818">
    <property type="term" value="F:acetylene hydratase activity"/>
    <property type="evidence" value="ECO:0007669"/>
    <property type="project" value="InterPro"/>
</dbReference>
<dbReference type="SUPFAM" id="SSF50692">
    <property type="entry name" value="ADC-like"/>
    <property type="match status" value="1"/>
</dbReference>
<dbReference type="GO" id="GO:0051536">
    <property type="term" value="F:iron-sulfur cluster binding"/>
    <property type="evidence" value="ECO:0007669"/>
    <property type="project" value="UniProtKB-KW"/>
</dbReference>
<keyword evidence="2" id="KW-0479">Metal-binding</keyword>
<feature type="domain" description="Molybdopterin dinucleotide-binding" evidence="6">
    <location>
        <begin position="581"/>
        <end position="682"/>
    </location>
</feature>
<name>A0A1S7LHY1_MAGMO</name>
<evidence type="ECO:0000256" key="4">
    <source>
        <dbReference type="ARBA" id="ARBA00023014"/>
    </source>
</evidence>
<dbReference type="Gene3D" id="2.40.40.20">
    <property type="match status" value="1"/>
</dbReference>
<comment type="similarity">
    <text evidence="1">Belongs to the prokaryotic molybdopterin-containing oxidoreductase family.</text>
</comment>
<evidence type="ECO:0000256" key="2">
    <source>
        <dbReference type="ARBA" id="ARBA00022723"/>
    </source>
</evidence>
<dbReference type="Pfam" id="PF00384">
    <property type="entry name" value="Molybdopterin"/>
    <property type="match status" value="1"/>
</dbReference>
<evidence type="ECO:0008006" key="8">
    <source>
        <dbReference type="Google" id="ProtNLM"/>
    </source>
</evidence>